<feature type="signal peptide" evidence="2">
    <location>
        <begin position="1"/>
        <end position="20"/>
    </location>
</feature>
<comment type="caution">
    <text evidence="3">The sequence shown here is derived from an EMBL/GenBank/DDBJ whole genome shotgun (WGS) entry which is preliminary data.</text>
</comment>
<keyword evidence="4" id="KW-1185">Reference proteome</keyword>
<feature type="chain" id="PRO_5037964260" evidence="2">
    <location>
        <begin position="21"/>
        <end position="53"/>
    </location>
</feature>
<feature type="region of interest" description="Disordered" evidence="1">
    <location>
        <begin position="26"/>
        <end position="53"/>
    </location>
</feature>
<reference evidence="3" key="1">
    <citation type="submission" date="2021-01" db="EMBL/GenBank/DDBJ databases">
        <title>Genome sequence of strain Noviherbaspirillum sp. DKR-6.</title>
        <authorList>
            <person name="Chaudhary D.K."/>
        </authorList>
    </citation>
    <scope>NUCLEOTIDE SEQUENCE</scope>
    <source>
        <strain evidence="3">DKR-6</strain>
    </source>
</reference>
<evidence type="ECO:0000313" key="3">
    <source>
        <dbReference type="EMBL" id="MBK4735506.1"/>
    </source>
</evidence>
<dbReference type="EMBL" id="JAEPBG010000004">
    <property type="protein sequence ID" value="MBK4735506.1"/>
    <property type="molecule type" value="Genomic_DNA"/>
</dbReference>
<dbReference type="Proteomes" id="UP000622890">
    <property type="component" value="Unassembled WGS sequence"/>
</dbReference>
<evidence type="ECO:0000256" key="1">
    <source>
        <dbReference type="SAM" id="MobiDB-lite"/>
    </source>
</evidence>
<organism evidence="3 4">
    <name type="scientific">Noviherbaspirillum pedocola</name>
    <dbReference type="NCBI Taxonomy" id="2801341"/>
    <lineage>
        <taxon>Bacteria</taxon>
        <taxon>Pseudomonadati</taxon>
        <taxon>Pseudomonadota</taxon>
        <taxon>Betaproteobacteria</taxon>
        <taxon>Burkholderiales</taxon>
        <taxon>Oxalobacteraceae</taxon>
        <taxon>Noviherbaspirillum</taxon>
    </lineage>
</organism>
<evidence type="ECO:0000313" key="4">
    <source>
        <dbReference type="Proteomes" id="UP000622890"/>
    </source>
</evidence>
<protein>
    <submittedName>
        <fullName evidence="3">Uncharacterized protein</fullName>
    </submittedName>
</protein>
<name>A0A934W1S0_9BURK</name>
<gene>
    <name evidence="3" type="ORF">JJB74_12850</name>
</gene>
<accession>A0A934W1S0</accession>
<proteinExistence type="predicted"/>
<dbReference type="AlphaFoldDB" id="A0A934W1S0"/>
<sequence length="53" mass="5788">MKKHFGIATLFLVWITGAQAQEIGAGLAGHPDARNHRQMHPASWSDRHGPKAS</sequence>
<keyword evidence="2" id="KW-0732">Signal</keyword>
<dbReference type="RefSeq" id="WP_200592256.1">
    <property type="nucleotide sequence ID" value="NZ_JAEPBG010000004.1"/>
</dbReference>
<evidence type="ECO:0000256" key="2">
    <source>
        <dbReference type="SAM" id="SignalP"/>
    </source>
</evidence>